<gene>
    <name evidence="3" type="ORF">ENN90_06810</name>
</gene>
<dbReference type="PANTHER" id="PTHR30273:SF2">
    <property type="entry name" value="PROTEIN FECR"/>
    <property type="match status" value="1"/>
</dbReference>
<dbReference type="Gene3D" id="2.60.120.1440">
    <property type="match status" value="1"/>
</dbReference>
<reference evidence="3" key="1">
    <citation type="journal article" date="2020" name="mSystems">
        <title>Genome- and Community-Level Interaction Insights into Carbon Utilization and Element Cycling Functions of Hydrothermarchaeota in Hydrothermal Sediment.</title>
        <authorList>
            <person name="Zhou Z."/>
            <person name="Liu Y."/>
            <person name="Xu W."/>
            <person name="Pan J."/>
            <person name="Luo Z.H."/>
            <person name="Li M."/>
        </authorList>
    </citation>
    <scope>NUCLEOTIDE SEQUENCE [LARGE SCALE GENOMIC DNA]</scope>
    <source>
        <strain evidence="3">SpSt-1217</strain>
    </source>
</reference>
<keyword evidence="1" id="KW-0812">Transmembrane</keyword>
<evidence type="ECO:0000256" key="1">
    <source>
        <dbReference type="SAM" id="Phobius"/>
    </source>
</evidence>
<dbReference type="InterPro" id="IPR006860">
    <property type="entry name" value="FecR"/>
</dbReference>
<feature type="transmembrane region" description="Helical" evidence="1">
    <location>
        <begin position="72"/>
        <end position="90"/>
    </location>
</feature>
<proteinExistence type="predicted"/>
<sequence>MNKKIQIKKSDSEIKNFVEYRKGLSPFDKKLEAAKLIDQTASVDVDKAYQTVTSKINQGNNIHSIFNTLTRIAAVFTLPLLAFTIWSLFFQDNEKAPFEIAQSEITWQEIHSPVGMRSHVVLPDGTNLWLNAGSHLRYGIPFIRENREVELTGEAFLDVVKNEKSPFVVKAGNALVEVLGTQFNVNA</sequence>
<dbReference type="Proteomes" id="UP000886047">
    <property type="component" value="Unassembled WGS sequence"/>
</dbReference>
<protein>
    <recommendedName>
        <fullName evidence="2">FecR protein domain-containing protein</fullName>
    </recommendedName>
</protein>
<dbReference type="EMBL" id="DSDK01000374">
    <property type="protein sequence ID" value="HDR51316.1"/>
    <property type="molecule type" value="Genomic_DNA"/>
</dbReference>
<feature type="non-terminal residue" evidence="3">
    <location>
        <position position="187"/>
    </location>
</feature>
<keyword evidence="1" id="KW-1133">Transmembrane helix</keyword>
<accession>A0A831LVI3</accession>
<evidence type="ECO:0000259" key="2">
    <source>
        <dbReference type="Pfam" id="PF04773"/>
    </source>
</evidence>
<dbReference type="PANTHER" id="PTHR30273">
    <property type="entry name" value="PERIPLASMIC SIGNAL SENSOR AND SIGMA FACTOR ACTIVATOR FECR-RELATED"/>
    <property type="match status" value="1"/>
</dbReference>
<dbReference type="Pfam" id="PF04773">
    <property type="entry name" value="FecR"/>
    <property type="match status" value="1"/>
</dbReference>
<dbReference type="GO" id="GO:0016989">
    <property type="term" value="F:sigma factor antagonist activity"/>
    <property type="evidence" value="ECO:0007669"/>
    <property type="project" value="TreeGrafter"/>
</dbReference>
<name>A0A831LVI3_9BACT</name>
<evidence type="ECO:0000313" key="3">
    <source>
        <dbReference type="EMBL" id="HDR51316.1"/>
    </source>
</evidence>
<dbReference type="InterPro" id="IPR012373">
    <property type="entry name" value="Ferrdict_sens_TM"/>
</dbReference>
<comment type="caution">
    <text evidence="3">The sequence shown here is derived from an EMBL/GenBank/DDBJ whole genome shotgun (WGS) entry which is preliminary data.</text>
</comment>
<dbReference type="AlphaFoldDB" id="A0A831LVI3"/>
<feature type="domain" description="FecR protein" evidence="2">
    <location>
        <begin position="110"/>
        <end position="186"/>
    </location>
</feature>
<keyword evidence="1" id="KW-0472">Membrane</keyword>
<organism evidence="3">
    <name type="scientific">Mariniphaga anaerophila</name>
    <dbReference type="NCBI Taxonomy" id="1484053"/>
    <lineage>
        <taxon>Bacteria</taxon>
        <taxon>Pseudomonadati</taxon>
        <taxon>Bacteroidota</taxon>
        <taxon>Bacteroidia</taxon>
        <taxon>Marinilabiliales</taxon>
        <taxon>Prolixibacteraceae</taxon>
        <taxon>Mariniphaga</taxon>
    </lineage>
</organism>